<dbReference type="Proteomes" id="UP000320674">
    <property type="component" value="Unassembled WGS sequence"/>
</dbReference>
<dbReference type="InterPro" id="IPR002716">
    <property type="entry name" value="PIN_dom"/>
</dbReference>
<dbReference type="AlphaFoldDB" id="A0A552HY06"/>
<evidence type="ECO:0000259" key="1">
    <source>
        <dbReference type="Pfam" id="PF01850"/>
    </source>
</evidence>
<dbReference type="EMBL" id="SFAZ01000116">
    <property type="protein sequence ID" value="TRU76102.1"/>
    <property type="molecule type" value="Genomic_DNA"/>
</dbReference>
<proteinExistence type="predicted"/>
<protein>
    <submittedName>
        <fullName evidence="2">PIN domain-containing protein</fullName>
    </submittedName>
</protein>
<reference evidence="2 3" key="1">
    <citation type="submission" date="2019-01" db="EMBL/GenBank/DDBJ databases">
        <title>Coherence of Microcystis species and biogeography revealed through population genomics.</title>
        <authorList>
            <person name="Perez-Carrascal O.M."/>
            <person name="Terrat Y."/>
            <person name="Giani A."/>
            <person name="Fortin N."/>
            <person name="Tromas N."/>
            <person name="Shapiro B.J."/>
        </authorList>
    </citation>
    <scope>NUCLEOTIDE SEQUENCE [LARGE SCALE GENOMIC DNA]</scope>
    <source>
        <strain evidence="2">Mv_BB_P_19951000_S68D</strain>
    </source>
</reference>
<evidence type="ECO:0000313" key="2">
    <source>
        <dbReference type="EMBL" id="TRU76102.1"/>
    </source>
</evidence>
<accession>A0A552HY06</accession>
<evidence type="ECO:0000313" key="3">
    <source>
        <dbReference type="Proteomes" id="UP000320674"/>
    </source>
</evidence>
<name>A0A552HY06_MICVR</name>
<comment type="caution">
    <text evidence="2">The sequence shown here is derived from an EMBL/GenBank/DDBJ whole genome shotgun (WGS) entry which is preliminary data.</text>
</comment>
<dbReference type="Gene3D" id="3.40.50.1010">
    <property type="entry name" value="5'-nuclease"/>
    <property type="match status" value="1"/>
</dbReference>
<dbReference type="Pfam" id="PF01850">
    <property type="entry name" value="PIN"/>
    <property type="match status" value="1"/>
</dbReference>
<sequence>MIRSIIIDTSPLVAFIDKSDDFHNWTIEVWKKSPIPLLTCEAVITEACFLLQNVYGSEDAIMALVERGTIQIDFRLNDEVKPIRDLMQRYQSVPMSFADACLVRMSELIAGSSVLTLDSDFHIYRKNRREMIDLIIPDGV</sequence>
<dbReference type="SUPFAM" id="SSF88723">
    <property type="entry name" value="PIN domain-like"/>
    <property type="match status" value="1"/>
</dbReference>
<dbReference type="InterPro" id="IPR029060">
    <property type="entry name" value="PIN-like_dom_sf"/>
</dbReference>
<organism evidence="2 3">
    <name type="scientific">Microcystis viridis Mv_BB_P_19951000_S68D</name>
    <dbReference type="NCBI Taxonomy" id="2486270"/>
    <lineage>
        <taxon>Bacteria</taxon>
        <taxon>Bacillati</taxon>
        <taxon>Cyanobacteriota</taxon>
        <taxon>Cyanophyceae</taxon>
        <taxon>Oscillatoriophycideae</taxon>
        <taxon>Chroococcales</taxon>
        <taxon>Microcystaceae</taxon>
        <taxon>Microcystis</taxon>
    </lineage>
</organism>
<gene>
    <name evidence="2" type="ORF">EWV77_07500</name>
</gene>
<feature type="domain" description="PIN" evidence="1">
    <location>
        <begin position="5"/>
        <end position="124"/>
    </location>
</feature>